<sequence length="345" mass="38941">MNMMAFLQRKDVRRFGILALFCLLLFWLRGMLNLILLTFLMTFLMDRLHHLVHRWIKPIIPVDSKLLLSILYVLFVAVLVAGGFKVFPALVHEIGQLIVIVKHVYAHPQNEFVRYLVSTVHQLDLHSIIMPGLDMIKKVGHWGFEGFLAVIMSLILLLSKSSVMRFTHKLRASKIGWLVDEIGYFGQKFVLTFGKVIETQLMIALINCVLTTIALWAMGFPNLFGLALLIFVLGLIPVAGVFVSLVPLGAIAFSLGGFVYVIYLVVTITLIHALEAYVLNPRLMASKTHLPIFYTFIVLLFSEHFFGIWGLIVGIPTFVFLLDLLEVQTVGQPIRLALSPSPKEE</sequence>
<keyword evidence="4 6" id="KW-1133">Transmembrane helix</keyword>
<gene>
    <name evidence="7" type="ORF">ET33_36020</name>
</gene>
<dbReference type="Pfam" id="PF01594">
    <property type="entry name" value="AI-2E_transport"/>
    <property type="match status" value="1"/>
</dbReference>
<reference evidence="7 8" key="1">
    <citation type="submission" date="2014-06" db="EMBL/GenBank/DDBJ databases">
        <title>Draft genome sequence of Paenibacillus sp. MSt1.</title>
        <authorList>
            <person name="Aw Y.K."/>
            <person name="Ong K.S."/>
            <person name="Gan H.M."/>
            <person name="Lee S.M."/>
        </authorList>
    </citation>
    <scope>NUCLEOTIDE SEQUENCE [LARGE SCALE GENOMIC DNA]</scope>
    <source>
        <strain evidence="7 8">MSt1</strain>
    </source>
</reference>
<dbReference type="GO" id="GO:0016020">
    <property type="term" value="C:membrane"/>
    <property type="evidence" value="ECO:0007669"/>
    <property type="project" value="UniProtKB-SubCell"/>
</dbReference>
<comment type="similarity">
    <text evidence="2">Belongs to the autoinducer-2 exporter (AI-2E) (TC 2.A.86) family.</text>
</comment>
<keyword evidence="3 6" id="KW-0812">Transmembrane</keyword>
<dbReference type="RefSeq" id="WP_036680461.1">
    <property type="nucleotide sequence ID" value="NZ_JNVM01000008.1"/>
</dbReference>
<evidence type="ECO:0000256" key="3">
    <source>
        <dbReference type="ARBA" id="ARBA00022692"/>
    </source>
</evidence>
<comment type="caution">
    <text evidence="7">The sequence shown here is derived from an EMBL/GenBank/DDBJ whole genome shotgun (WGS) entry which is preliminary data.</text>
</comment>
<evidence type="ECO:0000313" key="8">
    <source>
        <dbReference type="Proteomes" id="UP000028123"/>
    </source>
</evidence>
<feature type="transmembrane region" description="Helical" evidence="6">
    <location>
        <begin position="15"/>
        <end position="45"/>
    </location>
</feature>
<evidence type="ECO:0000256" key="2">
    <source>
        <dbReference type="ARBA" id="ARBA00009773"/>
    </source>
</evidence>
<accession>A0A081P5M4</accession>
<organism evidence="7 8">
    <name type="scientific">Paenibacillus tyrfis</name>
    <dbReference type="NCBI Taxonomy" id="1501230"/>
    <lineage>
        <taxon>Bacteria</taxon>
        <taxon>Bacillati</taxon>
        <taxon>Bacillota</taxon>
        <taxon>Bacilli</taxon>
        <taxon>Bacillales</taxon>
        <taxon>Paenibacillaceae</taxon>
        <taxon>Paenibacillus</taxon>
    </lineage>
</organism>
<feature type="transmembrane region" description="Helical" evidence="6">
    <location>
        <begin position="258"/>
        <end position="280"/>
    </location>
</feature>
<comment type="subcellular location">
    <subcellularLocation>
        <location evidence="1">Membrane</location>
        <topology evidence="1">Multi-pass membrane protein</topology>
    </subcellularLocation>
</comment>
<dbReference type="PANTHER" id="PTHR21716">
    <property type="entry name" value="TRANSMEMBRANE PROTEIN"/>
    <property type="match status" value="1"/>
</dbReference>
<feature type="transmembrane region" description="Helical" evidence="6">
    <location>
        <begin position="66"/>
        <end position="87"/>
    </location>
</feature>
<dbReference type="AlphaFoldDB" id="A0A081P5M4"/>
<evidence type="ECO:0000256" key="1">
    <source>
        <dbReference type="ARBA" id="ARBA00004141"/>
    </source>
</evidence>
<evidence type="ECO:0000256" key="6">
    <source>
        <dbReference type="SAM" id="Phobius"/>
    </source>
</evidence>
<dbReference type="OrthoDB" id="9772136at2"/>
<dbReference type="PANTHER" id="PTHR21716:SF62">
    <property type="entry name" value="TRANSPORT PROTEIN YDBI-RELATED"/>
    <property type="match status" value="1"/>
</dbReference>
<dbReference type="eggNOG" id="COG0628">
    <property type="taxonomic scope" value="Bacteria"/>
</dbReference>
<dbReference type="EMBL" id="JNVM01000008">
    <property type="protein sequence ID" value="KEQ25997.1"/>
    <property type="molecule type" value="Genomic_DNA"/>
</dbReference>
<evidence type="ECO:0000313" key="7">
    <source>
        <dbReference type="EMBL" id="KEQ25997.1"/>
    </source>
</evidence>
<keyword evidence="8" id="KW-1185">Reference proteome</keyword>
<protein>
    <submittedName>
        <fullName evidence="7">Membrane protein</fullName>
    </submittedName>
</protein>
<keyword evidence="5 6" id="KW-0472">Membrane</keyword>
<dbReference type="GO" id="GO:0055085">
    <property type="term" value="P:transmembrane transport"/>
    <property type="evidence" value="ECO:0007669"/>
    <property type="project" value="TreeGrafter"/>
</dbReference>
<proteinExistence type="inferred from homology"/>
<name>A0A081P5M4_9BACL</name>
<dbReference type="Proteomes" id="UP000028123">
    <property type="component" value="Unassembled WGS sequence"/>
</dbReference>
<feature type="transmembrane region" description="Helical" evidence="6">
    <location>
        <begin position="201"/>
        <end position="218"/>
    </location>
</feature>
<evidence type="ECO:0000256" key="4">
    <source>
        <dbReference type="ARBA" id="ARBA00022989"/>
    </source>
</evidence>
<feature type="transmembrane region" description="Helical" evidence="6">
    <location>
        <begin position="292"/>
        <end position="325"/>
    </location>
</feature>
<feature type="transmembrane region" description="Helical" evidence="6">
    <location>
        <begin position="224"/>
        <end position="246"/>
    </location>
</feature>
<feature type="transmembrane region" description="Helical" evidence="6">
    <location>
        <begin position="139"/>
        <end position="159"/>
    </location>
</feature>
<dbReference type="InterPro" id="IPR002549">
    <property type="entry name" value="AI-2E-like"/>
</dbReference>
<evidence type="ECO:0000256" key="5">
    <source>
        <dbReference type="ARBA" id="ARBA00023136"/>
    </source>
</evidence>